<dbReference type="InterPro" id="IPR013595">
    <property type="entry name" value="Pept_S33_TAP-like_C"/>
</dbReference>
<name>A0A7W9GSZ7_9ACTN</name>
<reference evidence="5 6" key="1">
    <citation type="submission" date="2020-08" db="EMBL/GenBank/DDBJ databases">
        <title>Sequencing the genomes of 1000 actinobacteria strains.</title>
        <authorList>
            <person name="Klenk H.-P."/>
        </authorList>
    </citation>
    <scope>NUCLEOTIDE SEQUENCE [LARGE SCALE GENOMIC DNA]</scope>
    <source>
        <strain evidence="5 6">DSM 102122</strain>
    </source>
</reference>
<proteinExistence type="predicted"/>
<gene>
    <name evidence="5" type="ORF">HD601_003823</name>
</gene>
<feature type="domain" description="AB hydrolase-1" evidence="3">
    <location>
        <begin position="82"/>
        <end position="265"/>
    </location>
</feature>
<evidence type="ECO:0000259" key="3">
    <source>
        <dbReference type="Pfam" id="PF00561"/>
    </source>
</evidence>
<feature type="transmembrane region" description="Helical" evidence="1">
    <location>
        <begin position="551"/>
        <end position="573"/>
    </location>
</feature>
<dbReference type="SUPFAM" id="SSF53474">
    <property type="entry name" value="alpha/beta-Hydrolases"/>
    <property type="match status" value="1"/>
</dbReference>
<accession>A0A7W9GSZ7</accession>
<dbReference type="InterPro" id="IPR029058">
    <property type="entry name" value="AB_hydrolase_fold"/>
</dbReference>
<dbReference type="InterPro" id="IPR000073">
    <property type="entry name" value="AB_hydrolase_1"/>
</dbReference>
<feature type="signal peptide" evidence="2">
    <location>
        <begin position="1"/>
        <end position="28"/>
    </location>
</feature>
<organism evidence="5 6">
    <name type="scientific">Jiangella mangrovi</name>
    <dbReference type="NCBI Taxonomy" id="1524084"/>
    <lineage>
        <taxon>Bacteria</taxon>
        <taxon>Bacillati</taxon>
        <taxon>Actinomycetota</taxon>
        <taxon>Actinomycetes</taxon>
        <taxon>Jiangellales</taxon>
        <taxon>Jiangellaceae</taxon>
        <taxon>Jiangella</taxon>
    </lineage>
</organism>
<keyword evidence="1" id="KW-0812">Transmembrane</keyword>
<dbReference type="Proteomes" id="UP000542813">
    <property type="component" value="Unassembled WGS sequence"/>
</dbReference>
<feature type="domain" description="Peptidase S33 tripeptidyl aminopeptidase-like C-terminal" evidence="4">
    <location>
        <begin position="379"/>
        <end position="466"/>
    </location>
</feature>
<evidence type="ECO:0000313" key="5">
    <source>
        <dbReference type="EMBL" id="MBB5789248.1"/>
    </source>
</evidence>
<keyword evidence="1" id="KW-0472">Membrane</keyword>
<dbReference type="RefSeq" id="WP_184824487.1">
    <property type="nucleotide sequence ID" value="NZ_JACHMM010000001.1"/>
</dbReference>
<keyword evidence="1" id="KW-1133">Transmembrane helix</keyword>
<dbReference type="GO" id="GO:0003824">
    <property type="term" value="F:catalytic activity"/>
    <property type="evidence" value="ECO:0007669"/>
    <property type="project" value="UniProtKB-ARBA"/>
</dbReference>
<dbReference type="Pfam" id="PF00561">
    <property type="entry name" value="Abhydrolase_1"/>
    <property type="match status" value="1"/>
</dbReference>
<keyword evidence="6" id="KW-1185">Reference proteome</keyword>
<feature type="chain" id="PRO_5030557786" evidence="2">
    <location>
        <begin position="29"/>
        <end position="643"/>
    </location>
</feature>
<dbReference type="Gene3D" id="3.40.50.1820">
    <property type="entry name" value="alpha/beta hydrolase"/>
    <property type="match status" value="2"/>
</dbReference>
<dbReference type="Pfam" id="PF08386">
    <property type="entry name" value="Abhydrolase_4"/>
    <property type="match status" value="1"/>
</dbReference>
<feature type="transmembrane region" description="Helical" evidence="1">
    <location>
        <begin position="619"/>
        <end position="641"/>
    </location>
</feature>
<evidence type="ECO:0000313" key="6">
    <source>
        <dbReference type="Proteomes" id="UP000542813"/>
    </source>
</evidence>
<sequence length="643" mass="67066">MLRRLRRTTTVFASFALLLAPAAAAAAAADPAVDARESDCLVAVPTGGECGVLTVPEYRADPDSRTIELPYVRVRSENPTQPPLVFMNGGPGSGSLQLAGYFSYGLGLAETRDVVVLEQRGGARSTPSLQCSGAAAALADAFTTADDPYVEFEPAAVAMRTCLDEFEADGGDPRGYTVAETARDLRDLREALGYDTWSAYGLSWSTQVMAEAARIDPAGVDAVVLDSFSAPDRDFAATAYEGLELSLNRLGERSGGDFPDPYTDLLAATDLLDTQPVEVDGHNPVTGRPVTFRITGDDLVTFVHAGLYDVELLPVIPYLLDRLADGHAGALTTLVDIGVDELTSHTLGQYWVMQCQDEVAYRREGAGRASPLIEWLVADEVVCAELGLAPSPPSTREPVGFTQPALVLAGSEDPVTPAPVAEEAAAGLADHRFLEFAGVGHAVLLNSRCGRDVIAAWLADTARDVDGLCDRATPSYDVVGRGDLHPTTRVAQAGLAAADGNWLLLAAPAVFALLCVGWLLGWLAPVVAGVRRRRQGSAAARGSAARTGGPTLVAGIAPVAGTALLLAAGGLIWSAASTLPTQLVVGVPTAVPWLGLLLVAGLAGIALTARTAATTRGRVALALAALVWLAFTAWFAVIVVLPS</sequence>
<comment type="caution">
    <text evidence="5">The sequence shown here is derived from an EMBL/GenBank/DDBJ whole genome shotgun (WGS) entry which is preliminary data.</text>
</comment>
<dbReference type="AlphaFoldDB" id="A0A7W9GSZ7"/>
<feature type="transmembrane region" description="Helical" evidence="1">
    <location>
        <begin position="585"/>
        <end position="607"/>
    </location>
</feature>
<feature type="transmembrane region" description="Helical" evidence="1">
    <location>
        <begin position="502"/>
        <end position="530"/>
    </location>
</feature>
<evidence type="ECO:0000256" key="1">
    <source>
        <dbReference type="SAM" id="Phobius"/>
    </source>
</evidence>
<dbReference type="EMBL" id="JACHMM010000001">
    <property type="protein sequence ID" value="MBB5789248.1"/>
    <property type="molecule type" value="Genomic_DNA"/>
</dbReference>
<keyword evidence="2" id="KW-0732">Signal</keyword>
<evidence type="ECO:0000256" key="2">
    <source>
        <dbReference type="SAM" id="SignalP"/>
    </source>
</evidence>
<evidence type="ECO:0000259" key="4">
    <source>
        <dbReference type="Pfam" id="PF08386"/>
    </source>
</evidence>
<protein>
    <submittedName>
        <fullName evidence="5">Pimeloyl-ACP methyl ester carboxylesterase</fullName>
    </submittedName>
</protein>